<proteinExistence type="predicted"/>
<keyword evidence="1" id="KW-0418">Kinase</keyword>
<dbReference type="EMBL" id="VIGB01000003">
    <property type="protein sequence ID" value="TQF05907.1"/>
    <property type="molecule type" value="Genomic_DNA"/>
</dbReference>
<evidence type="ECO:0000313" key="3">
    <source>
        <dbReference type="EMBL" id="TQF05907.1"/>
    </source>
</evidence>
<organism evidence="3 4">
    <name type="scientific">Kitasatospora acidiphila</name>
    <dbReference type="NCBI Taxonomy" id="2567942"/>
    <lineage>
        <taxon>Bacteria</taxon>
        <taxon>Bacillati</taxon>
        <taxon>Actinomycetota</taxon>
        <taxon>Actinomycetes</taxon>
        <taxon>Kitasatosporales</taxon>
        <taxon>Streptomycetaceae</taxon>
        <taxon>Kitasatospora</taxon>
    </lineage>
</organism>
<dbReference type="AlphaFoldDB" id="A0A540WAH9"/>
<dbReference type="GO" id="GO:0004674">
    <property type="term" value="F:protein serine/threonine kinase activity"/>
    <property type="evidence" value="ECO:0007669"/>
    <property type="project" value="UniProtKB-KW"/>
</dbReference>
<feature type="domain" description="Histidine kinase/HSP90-like ATPase" evidence="2">
    <location>
        <begin position="29"/>
        <end position="135"/>
    </location>
</feature>
<dbReference type="CDD" id="cd16936">
    <property type="entry name" value="HATPase_RsbW-like"/>
    <property type="match status" value="1"/>
</dbReference>
<evidence type="ECO:0000256" key="1">
    <source>
        <dbReference type="ARBA" id="ARBA00022527"/>
    </source>
</evidence>
<evidence type="ECO:0000259" key="2">
    <source>
        <dbReference type="Pfam" id="PF13581"/>
    </source>
</evidence>
<sequence length="141" mass="15486">MSETLIQPAQDPQTAEGWLPCTGRAPLLARRVLRELLARVDGGGRFLEDGELLVSELVTNALEHGMQAAGQRIGYTFRVEGDVLHLVVEDESEQKPIPRQVDGSQESGRGLLLVEVLAAEWGFEPRKGGGKRVWVKVRCVS</sequence>
<dbReference type="OrthoDB" id="3872248at2"/>
<name>A0A540WAH9_9ACTN</name>
<evidence type="ECO:0000313" key="4">
    <source>
        <dbReference type="Proteomes" id="UP000319103"/>
    </source>
</evidence>
<protein>
    <submittedName>
        <fullName evidence="3">ATP-binding protein</fullName>
    </submittedName>
</protein>
<accession>A0A540WAH9</accession>
<dbReference type="PANTHER" id="PTHR35526">
    <property type="entry name" value="ANTI-SIGMA-F FACTOR RSBW-RELATED"/>
    <property type="match status" value="1"/>
</dbReference>
<keyword evidence="3" id="KW-0547">Nucleotide-binding</keyword>
<dbReference type="Pfam" id="PF13581">
    <property type="entry name" value="HATPase_c_2"/>
    <property type="match status" value="1"/>
</dbReference>
<keyword evidence="1" id="KW-0723">Serine/threonine-protein kinase</keyword>
<dbReference type="Proteomes" id="UP000319103">
    <property type="component" value="Unassembled WGS sequence"/>
</dbReference>
<reference evidence="3 4" key="1">
    <citation type="submission" date="2019-06" db="EMBL/GenBank/DDBJ databases">
        <title>Description of Kitasatospora acidophila sp. nov. isolated from pine grove soil, and reclassification of Streptomyces novaecaesareae to Kitasatospora novaeceasareae comb. nov.</title>
        <authorList>
            <person name="Kim M.J."/>
        </authorList>
    </citation>
    <scope>NUCLEOTIDE SEQUENCE [LARGE SCALE GENOMIC DNA]</scope>
    <source>
        <strain evidence="3 4">MMS16-CNU292</strain>
    </source>
</reference>
<comment type="caution">
    <text evidence="3">The sequence shown here is derived from an EMBL/GenBank/DDBJ whole genome shotgun (WGS) entry which is preliminary data.</text>
</comment>
<keyword evidence="1" id="KW-0808">Transferase</keyword>
<keyword evidence="3" id="KW-0067">ATP-binding</keyword>
<gene>
    <name evidence="3" type="ORF">E6W39_31375</name>
</gene>
<dbReference type="RefSeq" id="WP_141636357.1">
    <property type="nucleotide sequence ID" value="NZ_VIGB01000003.1"/>
</dbReference>
<dbReference type="InterPro" id="IPR050267">
    <property type="entry name" value="Anti-sigma-factor_SerPK"/>
</dbReference>
<keyword evidence="4" id="KW-1185">Reference proteome</keyword>
<dbReference type="GO" id="GO:0005524">
    <property type="term" value="F:ATP binding"/>
    <property type="evidence" value="ECO:0007669"/>
    <property type="project" value="UniProtKB-KW"/>
</dbReference>
<dbReference type="SUPFAM" id="SSF55874">
    <property type="entry name" value="ATPase domain of HSP90 chaperone/DNA topoisomerase II/histidine kinase"/>
    <property type="match status" value="1"/>
</dbReference>
<dbReference type="InterPro" id="IPR036890">
    <property type="entry name" value="HATPase_C_sf"/>
</dbReference>
<dbReference type="InterPro" id="IPR003594">
    <property type="entry name" value="HATPase_dom"/>
</dbReference>
<dbReference type="PANTHER" id="PTHR35526:SF3">
    <property type="entry name" value="ANTI-SIGMA-F FACTOR RSBW"/>
    <property type="match status" value="1"/>
</dbReference>
<dbReference type="Gene3D" id="3.30.565.10">
    <property type="entry name" value="Histidine kinase-like ATPase, C-terminal domain"/>
    <property type="match status" value="1"/>
</dbReference>